<reference evidence="7 8" key="1">
    <citation type="journal article" date="2023" name="Mol. Biol. Evol.">
        <title>Genomics of Secondarily Temperate Adaptation in the Only Non-Antarctic Icefish.</title>
        <authorList>
            <person name="Rivera-Colon A.G."/>
            <person name="Rayamajhi N."/>
            <person name="Minhas B.F."/>
            <person name="Madrigal G."/>
            <person name="Bilyk K.T."/>
            <person name="Yoon V."/>
            <person name="Hune M."/>
            <person name="Gregory S."/>
            <person name="Cheng C.H.C."/>
            <person name="Catchen J.M."/>
        </authorList>
    </citation>
    <scope>NUCLEOTIDE SEQUENCE [LARGE SCALE GENOMIC DNA]</scope>
    <source>
        <strain evidence="7">JC2023a</strain>
    </source>
</reference>
<name>A0AAN8BNG0_9TELE</name>
<protein>
    <recommendedName>
        <fullName evidence="6">Epidermal growth factor receptor-like transmembrane-juxtamembrane segment domain-containing protein</fullName>
    </recommendedName>
</protein>
<feature type="signal peptide" evidence="5">
    <location>
        <begin position="1"/>
        <end position="25"/>
    </location>
</feature>
<evidence type="ECO:0000256" key="5">
    <source>
        <dbReference type="SAM" id="SignalP"/>
    </source>
</evidence>
<dbReference type="AlphaFoldDB" id="A0AAN8BNG0"/>
<evidence type="ECO:0000256" key="2">
    <source>
        <dbReference type="ARBA" id="ARBA00022741"/>
    </source>
</evidence>
<evidence type="ECO:0000313" key="7">
    <source>
        <dbReference type="EMBL" id="KAK5887533.1"/>
    </source>
</evidence>
<dbReference type="GO" id="GO:0005524">
    <property type="term" value="F:ATP binding"/>
    <property type="evidence" value="ECO:0007669"/>
    <property type="project" value="UniProtKB-KW"/>
</dbReference>
<keyword evidence="5" id="KW-0732">Signal</keyword>
<feature type="transmembrane region" description="Helical" evidence="4">
    <location>
        <begin position="199"/>
        <end position="223"/>
    </location>
</feature>
<evidence type="ECO:0000256" key="3">
    <source>
        <dbReference type="ARBA" id="ARBA00022840"/>
    </source>
</evidence>
<dbReference type="EMBL" id="JAULUE010002058">
    <property type="protein sequence ID" value="KAK5887533.1"/>
    <property type="molecule type" value="Genomic_DNA"/>
</dbReference>
<sequence length="244" mass="26718">MMAASRDLPFPLAIVCLVLIRGYRPLPTSQVPGTYPMSTQATRGLSTESFVFREDDYPDDEVTVTPITQSKGSPHGQKTEKCKYNPCLESQTPCTELAASTGCFCPGFTLHNVHPQPPILKSVTWNGSEVIVQWCAPYSNVTAFNVTVGGEQRQTFGKSRRKGGVGDIEHISKVCVMAVNDAGHSQGSCSIFKPRDRSLPLTAGLIGGALGFLLLLLLVVLLWRRRRQRKQQASISLHNTTETQ</sequence>
<comment type="caution">
    <text evidence="7">The sequence shown here is derived from an EMBL/GenBank/DDBJ whole genome shotgun (WGS) entry which is preliminary data.</text>
</comment>
<gene>
    <name evidence="7" type="ORF">CesoFtcFv8_016131</name>
</gene>
<dbReference type="InterPro" id="IPR020008">
    <property type="entry name" value="GlyGly_CTERM"/>
</dbReference>
<keyword evidence="1" id="KW-0597">Phosphoprotein</keyword>
<dbReference type="NCBIfam" id="TIGR03501">
    <property type="entry name" value="GlyGly_CTERM"/>
    <property type="match status" value="1"/>
</dbReference>
<dbReference type="InterPro" id="IPR049328">
    <property type="entry name" value="TM_ErbB1"/>
</dbReference>
<keyword evidence="4" id="KW-0812">Transmembrane</keyword>
<dbReference type="Pfam" id="PF21314">
    <property type="entry name" value="TM_ErbB1"/>
    <property type="match status" value="1"/>
</dbReference>
<organism evidence="7 8">
    <name type="scientific">Champsocephalus esox</name>
    <name type="common">pike icefish</name>
    <dbReference type="NCBI Taxonomy" id="159716"/>
    <lineage>
        <taxon>Eukaryota</taxon>
        <taxon>Metazoa</taxon>
        <taxon>Chordata</taxon>
        <taxon>Craniata</taxon>
        <taxon>Vertebrata</taxon>
        <taxon>Euteleostomi</taxon>
        <taxon>Actinopterygii</taxon>
        <taxon>Neopterygii</taxon>
        <taxon>Teleostei</taxon>
        <taxon>Neoteleostei</taxon>
        <taxon>Acanthomorphata</taxon>
        <taxon>Eupercaria</taxon>
        <taxon>Perciformes</taxon>
        <taxon>Notothenioidei</taxon>
        <taxon>Channichthyidae</taxon>
        <taxon>Champsocephalus</taxon>
    </lineage>
</organism>
<evidence type="ECO:0000256" key="4">
    <source>
        <dbReference type="SAM" id="Phobius"/>
    </source>
</evidence>
<proteinExistence type="predicted"/>
<dbReference type="Proteomes" id="UP001335648">
    <property type="component" value="Unassembled WGS sequence"/>
</dbReference>
<evidence type="ECO:0000313" key="8">
    <source>
        <dbReference type="Proteomes" id="UP001335648"/>
    </source>
</evidence>
<keyword evidence="4" id="KW-1133">Transmembrane helix</keyword>
<keyword evidence="3" id="KW-0067">ATP-binding</keyword>
<accession>A0AAN8BNG0</accession>
<keyword evidence="2" id="KW-0547">Nucleotide-binding</keyword>
<feature type="chain" id="PRO_5042860608" description="Epidermal growth factor receptor-like transmembrane-juxtamembrane segment domain-containing protein" evidence="5">
    <location>
        <begin position="26"/>
        <end position="244"/>
    </location>
</feature>
<evidence type="ECO:0000259" key="6">
    <source>
        <dbReference type="Pfam" id="PF21314"/>
    </source>
</evidence>
<evidence type="ECO:0000256" key="1">
    <source>
        <dbReference type="ARBA" id="ARBA00022553"/>
    </source>
</evidence>
<keyword evidence="4" id="KW-0472">Membrane</keyword>
<feature type="domain" description="Epidermal growth factor receptor-like transmembrane-juxtamembrane segment" evidence="6">
    <location>
        <begin position="202"/>
        <end position="230"/>
    </location>
</feature>
<keyword evidence="8" id="KW-1185">Reference proteome</keyword>